<organism evidence="11 12">
    <name type="scientific">Wallemia hederae</name>
    <dbReference type="NCBI Taxonomy" id="1540922"/>
    <lineage>
        <taxon>Eukaryota</taxon>
        <taxon>Fungi</taxon>
        <taxon>Dikarya</taxon>
        <taxon>Basidiomycota</taxon>
        <taxon>Wallemiomycotina</taxon>
        <taxon>Wallemiomycetes</taxon>
        <taxon>Wallemiales</taxon>
        <taxon>Wallemiaceae</taxon>
        <taxon>Wallemia</taxon>
    </lineage>
</organism>
<proteinExistence type="inferred from homology"/>
<evidence type="ECO:0000259" key="10">
    <source>
        <dbReference type="Pfam" id="PF17767"/>
    </source>
</evidence>
<keyword evidence="12" id="KW-1185">Reference proteome</keyword>
<dbReference type="InterPro" id="IPR007229">
    <property type="entry name" value="Nic_PRibTrfase-Fam"/>
</dbReference>
<dbReference type="Pfam" id="PF04095">
    <property type="entry name" value="NAPRTase"/>
    <property type="match status" value="1"/>
</dbReference>
<evidence type="ECO:0000313" key="11">
    <source>
        <dbReference type="EMBL" id="TIA93375.1"/>
    </source>
</evidence>
<dbReference type="InterPro" id="IPR040727">
    <property type="entry name" value="NAPRTase_N"/>
</dbReference>
<dbReference type="InterPro" id="IPR036068">
    <property type="entry name" value="Nicotinate_pribotase-like_C"/>
</dbReference>
<dbReference type="PANTHER" id="PTHR11098">
    <property type="entry name" value="NICOTINATE PHOSPHORIBOSYLTRANSFERASE"/>
    <property type="match status" value="1"/>
</dbReference>
<dbReference type="InterPro" id="IPR041525">
    <property type="entry name" value="N/Namide_PRibTrfase"/>
</dbReference>
<protein>
    <recommendedName>
        <fullName evidence="3 8">Nicotinate phosphoribosyltransferase</fullName>
        <ecNumber evidence="3 8">6.3.4.21</ecNumber>
    </recommendedName>
</protein>
<dbReference type="NCBIfam" id="NF003704">
    <property type="entry name" value="PRK05321.1"/>
    <property type="match status" value="1"/>
</dbReference>
<dbReference type="PANTHER" id="PTHR11098:SF1">
    <property type="entry name" value="NICOTINATE PHOSPHORIBOSYLTRANSFERASE"/>
    <property type="match status" value="1"/>
</dbReference>
<dbReference type="SUPFAM" id="SSF54675">
    <property type="entry name" value="Nicotinate/Quinolinate PRTase N-terminal domain-like"/>
    <property type="match status" value="1"/>
</dbReference>
<dbReference type="InterPro" id="IPR006406">
    <property type="entry name" value="Nic_PRibTrfase"/>
</dbReference>
<dbReference type="NCBIfam" id="TIGR01514">
    <property type="entry name" value="NAPRTase"/>
    <property type="match status" value="1"/>
</dbReference>
<evidence type="ECO:0000256" key="3">
    <source>
        <dbReference type="ARBA" id="ARBA00013236"/>
    </source>
</evidence>
<comment type="function">
    <text evidence="8">Catalyzes the synthesis of beta-nicotinate D-ribonucleotide from nicotinate and 5-phospho-D-ribose 1-phosphate at the expense of ATP.</text>
</comment>
<keyword evidence="4" id="KW-0597">Phosphoprotein</keyword>
<dbReference type="Proteomes" id="UP000310189">
    <property type="component" value="Unassembled WGS sequence"/>
</dbReference>
<dbReference type="AlphaFoldDB" id="A0A4T0FYJ0"/>
<evidence type="ECO:0000256" key="1">
    <source>
        <dbReference type="ARBA" id="ARBA00004952"/>
    </source>
</evidence>
<keyword evidence="5 8" id="KW-0436">Ligase</keyword>
<dbReference type="GO" id="GO:0004516">
    <property type="term" value="F:nicotinate phosphoribosyltransferase activity"/>
    <property type="evidence" value="ECO:0007669"/>
    <property type="project" value="UniProtKB-UniRule"/>
</dbReference>
<evidence type="ECO:0000256" key="5">
    <source>
        <dbReference type="ARBA" id="ARBA00022598"/>
    </source>
</evidence>
<comment type="pathway">
    <text evidence="1 8">Cofactor biosynthesis; NAD(+) biosynthesis; nicotinate D-ribonucleotide from nicotinate: step 1/1.</text>
</comment>
<dbReference type="Gene3D" id="3.20.140.10">
    <property type="entry name" value="nicotinate phosphoribosyltransferase"/>
    <property type="match status" value="1"/>
</dbReference>
<reference evidence="11 12" key="1">
    <citation type="submission" date="2019-03" db="EMBL/GenBank/DDBJ databases">
        <title>Sequencing 23 genomes of Wallemia ichthyophaga.</title>
        <authorList>
            <person name="Gostincar C."/>
        </authorList>
    </citation>
    <scope>NUCLEOTIDE SEQUENCE [LARGE SCALE GENOMIC DNA]</scope>
    <source>
        <strain evidence="11 12">EXF-5753</strain>
    </source>
</reference>
<dbReference type="GO" id="GO:0034355">
    <property type="term" value="P:NAD+ biosynthetic process via the salvage pathway"/>
    <property type="evidence" value="ECO:0007669"/>
    <property type="project" value="TreeGrafter"/>
</dbReference>
<evidence type="ECO:0000313" key="12">
    <source>
        <dbReference type="Proteomes" id="UP000310189"/>
    </source>
</evidence>
<evidence type="ECO:0000256" key="7">
    <source>
        <dbReference type="ARBA" id="ARBA00048668"/>
    </source>
</evidence>
<dbReference type="PIRSF" id="PIRSF000484">
    <property type="entry name" value="NAPRT"/>
    <property type="match status" value="1"/>
</dbReference>
<dbReference type="Pfam" id="PF17767">
    <property type="entry name" value="NAPRTase_N"/>
    <property type="match status" value="1"/>
</dbReference>
<comment type="similarity">
    <text evidence="2 8">Belongs to the NAPRTase family.</text>
</comment>
<dbReference type="GO" id="GO:0005829">
    <property type="term" value="C:cytosol"/>
    <property type="evidence" value="ECO:0007669"/>
    <property type="project" value="TreeGrafter"/>
</dbReference>
<evidence type="ECO:0000256" key="2">
    <source>
        <dbReference type="ARBA" id="ARBA00010897"/>
    </source>
</evidence>
<evidence type="ECO:0000256" key="4">
    <source>
        <dbReference type="ARBA" id="ARBA00022553"/>
    </source>
</evidence>
<keyword evidence="6 8" id="KW-0662">Pyridine nucleotide biosynthesis</keyword>
<dbReference type="UniPathway" id="UPA00253">
    <property type="reaction ID" value="UER00457"/>
</dbReference>
<feature type="domain" description="Nicotinate phosphoribosyltransferase N-terminal" evidence="10">
    <location>
        <begin position="9"/>
        <end position="137"/>
    </location>
</feature>
<dbReference type="HAMAP" id="MF_00570">
    <property type="entry name" value="NAPRTase"/>
    <property type="match status" value="1"/>
</dbReference>
<accession>A0A4T0FYJ0</accession>
<feature type="domain" description="Nicotinate/nicotinamide phosphoribosyltransferase" evidence="9">
    <location>
        <begin position="171"/>
        <end position="409"/>
    </location>
</feature>
<dbReference type="OrthoDB" id="193380at2759"/>
<dbReference type="EC" id="6.3.4.21" evidence="3 8"/>
<evidence type="ECO:0000256" key="8">
    <source>
        <dbReference type="RuleBase" id="RU003838"/>
    </source>
</evidence>
<dbReference type="SUPFAM" id="SSF51690">
    <property type="entry name" value="Nicotinate/Quinolinate PRTase C-terminal domain-like"/>
    <property type="match status" value="1"/>
</dbReference>
<evidence type="ECO:0000256" key="6">
    <source>
        <dbReference type="ARBA" id="ARBA00022642"/>
    </source>
</evidence>
<evidence type="ECO:0000259" key="9">
    <source>
        <dbReference type="Pfam" id="PF04095"/>
    </source>
</evidence>
<name>A0A4T0FYJ0_9BASI</name>
<comment type="PTM">
    <text evidence="8">Transiently phosphorylated on a His residue during the reaction cycle. Phosphorylation strongly increases the affinity for substrates and increases the rate of nicotinate D-ribonucleotide production. Dephosphorylation regenerates the low-affinity form of the enzyme, leading to product release.</text>
</comment>
<gene>
    <name evidence="11" type="ORF">E3P99_00113</name>
</gene>
<sequence length="411" mass="46535">MVKAIASILDTDLYKLTMQQAVLEHFKDVRVSYRFTNRSMNMRFNTAAFDSIQEGIQFLSQLSLQPHEAAYLSSDKAPMFKPSYIEYLSQYRFNTTDQINARLVNVDDNGFGDLEIDIRGLWVETILYEVPLMSIVSESYFAHVDTDWTYDGQDTAAKDKMRCMAEQGILLAEFGSRRRRSFQGHDIVIAALKQESDRMQQLGATGKLGGTSNVYFALKYDIPPIGTVAHEWTMGIAAMTGYSNANYTALTLWEKTFGDKLLIALTDTFTTDAFWREFLEHPEKAQKWMGIRQDSGDPYKFCRDAKEVYRKLGVDTQNKVIVFSDGLDTETCVQLKKLTDEHGFKSSFGVGTFLTNDYRKASNKQEKSKALNIVIKIASVGDTPTIKLSDDLSKITGNDSTVQTVRNELHV</sequence>
<comment type="catalytic activity">
    <reaction evidence="7 8">
        <text>5-phospho-alpha-D-ribose 1-diphosphate + nicotinate + ATP + H2O = nicotinate beta-D-ribonucleotide + ADP + phosphate + diphosphate</text>
        <dbReference type="Rhea" id="RHEA:36163"/>
        <dbReference type="ChEBI" id="CHEBI:15377"/>
        <dbReference type="ChEBI" id="CHEBI:30616"/>
        <dbReference type="ChEBI" id="CHEBI:32544"/>
        <dbReference type="ChEBI" id="CHEBI:33019"/>
        <dbReference type="ChEBI" id="CHEBI:43474"/>
        <dbReference type="ChEBI" id="CHEBI:57502"/>
        <dbReference type="ChEBI" id="CHEBI:58017"/>
        <dbReference type="ChEBI" id="CHEBI:456216"/>
        <dbReference type="EC" id="6.3.4.21"/>
    </reaction>
</comment>
<comment type="caution">
    <text evidence="11">The sequence shown here is derived from an EMBL/GenBank/DDBJ whole genome shotgun (WGS) entry which is preliminary data.</text>
</comment>
<dbReference type="EMBL" id="SPNW01000002">
    <property type="protein sequence ID" value="TIA93375.1"/>
    <property type="molecule type" value="Genomic_DNA"/>
</dbReference>